<evidence type="ECO:0000256" key="2">
    <source>
        <dbReference type="ARBA" id="ARBA00022723"/>
    </source>
</evidence>
<dbReference type="Proteomes" id="UP000319255">
    <property type="component" value="Unassembled WGS sequence"/>
</dbReference>
<protein>
    <submittedName>
        <fullName evidence="8">Dihydroxy-acid dehydratase</fullName>
        <ecNumber evidence="8">4.2.1.9</ecNumber>
    </submittedName>
</protein>
<dbReference type="InterPro" id="IPR052352">
    <property type="entry name" value="Sugar_Degrad_Dehydratases"/>
</dbReference>
<comment type="similarity">
    <text evidence="1">Belongs to the IlvD/Edd family.</text>
</comment>
<evidence type="ECO:0000256" key="3">
    <source>
        <dbReference type="ARBA" id="ARBA00023004"/>
    </source>
</evidence>
<keyword evidence="2" id="KW-0479">Metal-binding</keyword>
<keyword evidence="5 8" id="KW-0456">Lyase</keyword>
<dbReference type="GO" id="GO:0051536">
    <property type="term" value="F:iron-sulfur cluster binding"/>
    <property type="evidence" value="ECO:0007669"/>
    <property type="project" value="UniProtKB-KW"/>
</dbReference>
<proteinExistence type="inferred from homology"/>
<dbReference type="SUPFAM" id="SSF52016">
    <property type="entry name" value="LeuD/IlvD-like"/>
    <property type="match status" value="1"/>
</dbReference>
<evidence type="ECO:0000256" key="4">
    <source>
        <dbReference type="ARBA" id="ARBA00023014"/>
    </source>
</evidence>
<feature type="domain" description="Dihydroxy-acid/6-phosphogluconate dehydratase N-terminal" evidence="6">
    <location>
        <begin position="40"/>
        <end position="350"/>
    </location>
</feature>
<dbReference type="GO" id="GO:0046872">
    <property type="term" value="F:metal ion binding"/>
    <property type="evidence" value="ECO:0007669"/>
    <property type="project" value="UniProtKB-KW"/>
</dbReference>
<feature type="domain" description="Dihydroxy-acid/6-phosphogluconate dehydratase C-terminal" evidence="7">
    <location>
        <begin position="362"/>
        <end position="556"/>
    </location>
</feature>
<accession>A0A501WT55</accession>
<dbReference type="InterPro" id="IPR056740">
    <property type="entry name" value="ILV_EDD_C"/>
</dbReference>
<dbReference type="NCBIfam" id="NF004784">
    <property type="entry name" value="PRK06131.1"/>
    <property type="match status" value="1"/>
</dbReference>
<evidence type="ECO:0000313" key="8">
    <source>
        <dbReference type="EMBL" id="TPE48976.1"/>
    </source>
</evidence>
<dbReference type="RefSeq" id="WP_140455194.1">
    <property type="nucleotide sequence ID" value="NZ_VFRP01000018.1"/>
</dbReference>
<dbReference type="PANTHER" id="PTHR43183:SF1">
    <property type="entry name" value="HYPOTHETICAL DIHYDROXY-ACID DEHYDRATASE (EUROFUNG)-RELATED"/>
    <property type="match status" value="1"/>
</dbReference>
<dbReference type="PANTHER" id="PTHR43183">
    <property type="entry name" value="HYPOTHETICAL DIHYDROXYACID DEHYDRATASE (EUROFUNG)-RELATED"/>
    <property type="match status" value="1"/>
</dbReference>
<dbReference type="EMBL" id="VFRP01000018">
    <property type="protein sequence ID" value="TPE48976.1"/>
    <property type="molecule type" value="Genomic_DNA"/>
</dbReference>
<keyword evidence="3" id="KW-0408">Iron</keyword>
<dbReference type="EC" id="4.2.1.9" evidence="8"/>
<evidence type="ECO:0000313" key="9">
    <source>
        <dbReference type="Proteomes" id="UP000319255"/>
    </source>
</evidence>
<dbReference type="Pfam" id="PF00920">
    <property type="entry name" value="ILVD_EDD_N"/>
    <property type="match status" value="1"/>
</dbReference>
<keyword evidence="4" id="KW-0411">Iron-sulfur</keyword>
<reference evidence="8 9" key="1">
    <citation type="submission" date="2019-06" db="EMBL/GenBank/DDBJ databases">
        <title>A novel bacterium of genus Amaricoccus, isolated from marine sediment.</title>
        <authorList>
            <person name="Huang H."/>
            <person name="Mo K."/>
            <person name="Hu Y."/>
        </authorList>
    </citation>
    <scope>NUCLEOTIDE SEQUENCE [LARGE SCALE GENOMIC DNA]</scope>
    <source>
        <strain evidence="8 9">HB172011</strain>
    </source>
</reference>
<name>A0A501WT55_9RHOB</name>
<evidence type="ECO:0000256" key="1">
    <source>
        <dbReference type="ARBA" id="ARBA00006486"/>
    </source>
</evidence>
<dbReference type="PROSITE" id="PS00886">
    <property type="entry name" value="ILVD_EDD_1"/>
    <property type="match status" value="1"/>
</dbReference>
<dbReference type="Pfam" id="PF24877">
    <property type="entry name" value="ILV_EDD_C"/>
    <property type="match status" value="1"/>
</dbReference>
<evidence type="ECO:0000259" key="6">
    <source>
        <dbReference type="Pfam" id="PF00920"/>
    </source>
</evidence>
<evidence type="ECO:0000259" key="7">
    <source>
        <dbReference type="Pfam" id="PF24877"/>
    </source>
</evidence>
<dbReference type="GO" id="GO:0004160">
    <property type="term" value="F:dihydroxy-acid dehydratase activity"/>
    <property type="evidence" value="ECO:0007669"/>
    <property type="project" value="UniProtKB-EC"/>
</dbReference>
<keyword evidence="9" id="KW-1185">Reference proteome</keyword>
<comment type="caution">
    <text evidence="8">The sequence shown here is derived from an EMBL/GenBank/DDBJ whole genome shotgun (WGS) entry which is preliminary data.</text>
</comment>
<dbReference type="InterPro" id="IPR042096">
    <property type="entry name" value="Dihydro-acid_dehy_C"/>
</dbReference>
<dbReference type="AlphaFoldDB" id="A0A501WT55"/>
<sequence>MEPKTGLRRNVAHYGDAEFAAYLRKAFIKAMGYTDEALDRPVVGIVDTGSGYNACHRNMPDLIEAASRGVMLAGAIPIPFPVISLQESFTHPSTMYLRNLMAMDAEEMIRAQPMDAVILIGGCDKTVPALLMGAASADIPAIMLVTGPMMAGSWRGERLGACTDCRRFWGRFRAGELDAGEIAQVSDTLAPTIGTCGVMGTASTMALAVEAMGMMLPGGASAPAVSSERRRIAEMTGARAVGIAREGLRPSQVMAPAAFENAFRTVMACGGSTNAIIHLTAMAGRLGIAVDLATVDRIARETPVLVDLKPSGQGYMEDLHRAGGLAPILREIRGALRLDAPTISGRTLGETLDAAPAPWPQEVVRPSADPVVRGEGMVVLGGNLAPAGALLKTAAATPALLTHRGRAVVFDSLADLAERLDDPDLDVTAEDVLVLRDAGPIGAPGMPEAGYIPIPKKLAREGVKDMVRISDARMSGTAFGTIVLHIAPEAAAGGPLGAVRTGDMIALDAGGRTLMLEVAPEEIAARLAARPPREDGETRGYARLYRQSVLQADRGCDFDFCVPKERARL</sequence>
<evidence type="ECO:0000256" key="5">
    <source>
        <dbReference type="ARBA" id="ARBA00023239"/>
    </source>
</evidence>
<organism evidence="8 9">
    <name type="scientific">Amaricoccus solimangrovi</name>
    <dbReference type="NCBI Taxonomy" id="2589815"/>
    <lineage>
        <taxon>Bacteria</taxon>
        <taxon>Pseudomonadati</taxon>
        <taxon>Pseudomonadota</taxon>
        <taxon>Alphaproteobacteria</taxon>
        <taxon>Rhodobacterales</taxon>
        <taxon>Paracoccaceae</taxon>
        <taxon>Amaricoccus</taxon>
    </lineage>
</organism>
<dbReference type="InterPro" id="IPR020558">
    <property type="entry name" value="DiOHA_6PGluconate_deHydtase_CS"/>
</dbReference>
<dbReference type="Gene3D" id="3.50.30.80">
    <property type="entry name" value="IlvD/EDD C-terminal domain-like"/>
    <property type="match status" value="1"/>
</dbReference>
<dbReference type="InterPro" id="IPR000581">
    <property type="entry name" value="ILV_EDD_N"/>
</dbReference>
<dbReference type="SUPFAM" id="SSF143975">
    <property type="entry name" value="IlvD/EDD N-terminal domain-like"/>
    <property type="match status" value="1"/>
</dbReference>
<dbReference type="OrthoDB" id="9807077at2"/>
<dbReference type="InterPro" id="IPR037237">
    <property type="entry name" value="IlvD/EDD_N"/>
</dbReference>
<gene>
    <name evidence="8" type="ORF">FJM51_16245</name>
</gene>